<dbReference type="Pfam" id="PF20152">
    <property type="entry name" value="DUF6534"/>
    <property type="match status" value="1"/>
</dbReference>
<keyword evidence="1" id="KW-0812">Transmembrane</keyword>
<evidence type="ECO:0000259" key="2">
    <source>
        <dbReference type="Pfam" id="PF20152"/>
    </source>
</evidence>
<reference evidence="3 4" key="1">
    <citation type="journal article" date="2024" name="J Genomics">
        <title>Draft genome sequencing and assembly of Favolaschia claudopus CIRM-BRFM 2984 isolated from oak limbs.</title>
        <authorList>
            <person name="Navarro D."/>
            <person name="Drula E."/>
            <person name="Chaduli D."/>
            <person name="Cazenave R."/>
            <person name="Ahrendt S."/>
            <person name="Wang J."/>
            <person name="Lipzen A."/>
            <person name="Daum C."/>
            <person name="Barry K."/>
            <person name="Grigoriev I.V."/>
            <person name="Favel A."/>
            <person name="Rosso M.N."/>
            <person name="Martin F."/>
        </authorList>
    </citation>
    <scope>NUCLEOTIDE SEQUENCE [LARGE SCALE GENOMIC DNA]</scope>
    <source>
        <strain evidence="3 4">CIRM-BRFM 2984</strain>
    </source>
</reference>
<keyword evidence="1" id="KW-0472">Membrane</keyword>
<keyword evidence="1" id="KW-1133">Transmembrane helix</keyword>
<comment type="caution">
    <text evidence="3">The sequence shown here is derived from an EMBL/GenBank/DDBJ whole genome shotgun (WGS) entry which is preliminary data.</text>
</comment>
<feature type="transmembrane region" description="Helical" evidence="1">
    <location>
        <begin position="121"/>
        <end position="141"/>
    </location>
</feature>
<feature type="transmembrane region" description="Helical" evidence="1">
    <location>
        <begin position="235"/>
        <end position="256"/>
    </location>
</feature>
<feature type="domain" description="DUF6534" evidence="2">
    <location>
        <begin position="173"/>
        <end position="260"/>
    </location>
</feature>
<feature type="transmembrane region" description="Helical" evidence="1">
    <location>
        <begin position="92"/>
        <end position="114"/>
    </location>
</feature>
<feature type="transmembrane region" description="Helical" evidence="1">
    <location>
        <begin position="161"/>
        <end position="186"/>
    </location>
</feature>
<gene>
    <name evidence="3" type="ORF">R3P38DRAFT_1462266</name>
</gene>
<dbReference type="AlphaFoldDB" id="A0AAW0DLB3"/>
<sequence>MITYGLDAPFNLGAMEIGVFLSLALFGVVAFQGFVYFRDCSSDRMGLKLLVASVLVFELCHSVASSHAIYYFTVVLAGVPELSKPANSYSLSLLPVFETLITALVQGFFAYRIWLLSGRIYITLLCWVLGFLRFVGGMAVAAEGFIDIPLEPDYFHLQDTYGWLITASLNVGAALDVLIAVSLCFYIRQMYTPYNLPRGEQLLNRLITWTIQTGLITSVTSVTVVIAFQTMTHNFIWLALYTFLAKLYSNSLLVSLNSRPQHRALVRAPSPKTWDATPPRTPNLTIQITRTVEDDTHTLVDSTGASHLRVPEKVVYNHASYNSV</sequence>
<dbReference type="PANTHER" id="PTHR40465:SF1">
    <property type="entry name" value="DUF6534 DOMAIN-CONTAINING PROTEIN"/>
    <property type="match status" value="1"/>
</dbReference>
<protein>
    <recommendedName>
        <fullName evidence="2">DUF6534 domain-containing protein</fullName>
    </recommendedName>
</protein>
<dbReference type="PANTHER" id="PTHR40465">
    <property type="entry name" value="CHROMOSOME 1, WHOLE GENOME SHOTGUN SEQUENCE"/>
    <property type="match status" value="1"/>
</dbReference>
<evidence type="ECO:0000256" key="1">
    <source>
        <dbReference type="SAM" id="Phobius"/>
    </source>
</evidence>
<keyword evidence="4" id="KW-1185">Reference proteome</keyword>
<feature type="transmembrane region" description="Helical" evidence="1">
    <location>
        <begin position="17"/>
        <end position="37"/>
    </location>
</feature>
<feature type="transmembrane region" description="Helical" evidence="1">
    <location>
        <begin position="49"/>
        <end position="72"/>
    </location>
</feature>
<feature type="transmembrane region" description="Helical" evidence="1">
    <location>
        <begin position="206"/>
        <end position="229"/>
    </location>
</feature>
<evidence type="ECO:0000313" key="3">
    <source>
        <dbReference type="EMBL" id="KAK7053601.1"/>
    </source>
</evidence>
<dbReference type="EMBL" id="JAWWNJ010000006">
    <property type="protein sequence ID" value="KAK7053601.1"/>
    <property type="molecule type" value="Genomic_DNA"/>
</dbReference>
<dbReference type="InterPro" id="IPR045339">
    <property type="entry name" value="DUF6534"/>
</dbReference>
<accession>A0AAW0DLB3</accession>
<dbReference type="Proteomes" id="UP001362999">
    <property type="component" value="Unassembled WGS sequence"/>
</dbReference>
<name>A0AAW0DLB3_9AGAR</name>
<evidence type="ECO:0000313" key="4">
    <source>
        <dbReference type="Proteomes" id="UP001362999"/>
    </source>
</evidence>
<organism evidence="3 4">
    <name type="scientific">Favolaschia claudopus</name>
    <dbReference type="NCBI Taxonomy" id="2862362"/>
    <lineage>
        <taxon>Eukaryota</taxon>
        <taxon>Fungi</taxon>
        <taxon>Dikarya</taxon>
        <taxon>Basidiomycota</taxon>
        <taxon>Agaricomycotina</taxon>
        <taxon>Agaricomycetes</taxon>
        <taxon>Agaricomycetidae</taxon>
        <taxon>Agaricales</taxon>
        <taxon>Marasmiineae</taxon>
        <taxon>Mycenaceae</taxon>
        <taxon>Favolaschia</taxon>
    </lineage>
</organism>
<proteinExistence type="predicted"/>